<evidence type="ECO:0000313" key="3">
    <source>
        <dbReference type="Proteomes" id="UP000240739"/>
    </source>
</evidence>
<evidence type="ECO:0000313" key="2">
    <source>
        <dbReference type="EMBL" id="PTL55769.1"/>
    </source>
</evidence>
<gene>
    <name evidence="2" type="ORF">C7Y72_19260</name>
</gene>
<evidence type="ECO:0000256" key="1">
    <source>
        <dbReference type="SAM" id="Phobius"/>
    </source>
</evidence>
<dbReference type="AlphaFoldDB" id="A0A2T4UE32"/>
<feature type="transmembrane region" description="Helical" evidence="1">
    <location>
        <begin position="6"/>
        <end position="29"/>
    </location>
</feature>
<sequence>MPSVDWEYFLPILVCWAVVLAVFVVLVLIEVRAERRDRQAAARRPLAPVIPLDLSRARRREVARRKATR</sequence>
<reference evidence="2 3" key="1">
    <citation type="submission" date="2018-03" db="EMBL/GenBank/DDBJ databases">
        <title>Aquarubrobacter algicola gen. nov., sp. nov., a novel actinobacterium isolated from shallow eutrophic lake during the end of cyanobacterial harmful algal blooms.</title>
        <authorList>
            <person name="Chun S.J."/>
        </authorList>
    </citation>
    <scope>NUCLEOTIDE SEQUENCE [LARGE SCALE GENOMIC DNA]</scope>
    <source>
        <strain evidence="2 3">Seoho-28</strain>
    </source>
</reference>
<proteinExistence type="predicted"/>
<dbReference type="EMBL" id="PYYB01000003">
    <property type="protein sequence ID" value="PTL55769.1"/>
    <property type="molecule type" value="Genomic_DNA"/>
</dbReference>
<evidence type="ECO:0008006" key="4">
    <source>
        <dbReference type="Google" id="ProtNLM"/>
    </source>
</evidence>
<keyword evidence="1" id="KW-0812">Transmembrane</keyword>
<comment type="caution">
    <text evidence="2">The sequence shown here is derived from an EMBL/GenBank/DDBJ whole genome shotgun (WGS) entry which is preliminary data.</text>
</comment>
<name>A0A2T4UE32_9ACTN</name>
<organism evidence="2 3">
    <name type="scientific">Paraconexibacter algicola</name>
    <dbReference type="NCBI Taxonomy" id="2133960"/>
    <lineage>
        <taxon>Bacteria</taxon>
        <taxon>Bacillati</taxon>
        <taxon>Actinomycetota</taxon>
        <taxon>Thermoleophilia</taxon>
        <taxon>Solirubrobacterales</taxon>
        <taxon>Paraconexibacteraceae</taxon>
        <taxon>Paraconexibacter</taxon>
    </lineage>
</organism>
<dbReference type="RefSeq" id="WP_107570812.1">
    <property type="nucleotide sequence ID" value="NZ_PYYB01000003.1"/>
</dbReference>
<protein>
    <recommendedName>
        <fullName evidence="4">Heme exporter protein D</fullName>
    </recommendedName>
</protein>
<keyword evidence="3" id="KW-1185">Reference proteome</keyword>
<keyword evidence="1" id="KW-0472">Membrane</keyword>
<dbReference type="Proteomes" id="UP000240739">
    <property type="component" value="Unassembled WGS sequence"/>
</dbReference>
<accession>A0A2T4UE32</accession>
<keyword evidence="1" id="KW-1133">Transmembrane helix</keyword>